<feature type="domain" description="FAD-binding" evidence="2">
    <location>
        <begin position="5"/>
        <end position="325"/>
    </location>
</feature>
<gene>
    <name evidence="3" type="ORF">LWF01_17330</name>
</gene>
<evidence type="ECO:0000259" key="2">
    <source>
        <dbReference type="Pfam" id="PF01494"/>
    </source>
</evidence>
<dbReference type="InterPro" id="IPR002938">
    <property type="entry name" value="FAD-bd"/>
</dbReference>
<dbReference type="Gene3D" id="3.50.50.60">
    <property type="entry name" value="FAD/NAD(P)-binding domain"/>
    <property type="match status" value="1"/>
</dbReference>
<dbReference type="InterPro" id="IPR050631">
    <property type="entry name" value="PheA/TfdB_FAD_monoxygenase"/>
</dbReference>
<dbReference type="Gene3D" id="3.30.70.2450">
    <property type="match status" value="1"/>
</dbReference>
<evidence type="ECO:0000256" key="1">
    <source>
        <dbReference type="ARBA" id="ARBA00023002"/>
    </source>
</evidence>
<evidence type="ECO:0000313" key="4">
    <source>
        <dbReference type="Proteomes" id="UP001209083"/>
    </source>
</evidence>
<dbReference type="EMBL" id="CP090958">
    <property type="protein sequence ID" value="WGW11828.1"/>
    <property type="molecule type" value="Genomic_DNA"/>
</dbReference>
<protein>
    <submittedName>
        <fullName evidence="3">NAD(P)/FAD-dependent oxidoreductase</fullName>
    </submittedName>
</protein>
<dbReference type="RefSeq" id="WP_349638621.1">
    <property type="nucleotide sequence ID" value="NZ_CP090958.1"/>
</dbReference>
<sequence>MPAMLDVVIVGGGPVGTFLGCLLTAAGLKVRVLEARAELDGHSRAIGIHPPALQAFARIGLADRIIAAGTRIDTGVLRSRGSTVGTLSLATASPKFPFVLALPQNATQRLLEDRLHRLAPAAMQRGRTVTGIRRIDAGWEVAVAGDGQSLSARCVIGADGARSRMRGWLGIAARPQDYPDTYLMGDFADSAGAADRTSAIIHLEPGGVVESFPLPGGIRRWVVRTPSLQQTARPYDLAELIRIRTGEAVAAETSTMISAFAVRRAVAERMVAEQKSPGNGCAMLIGDAAHELSPIGGQGMNLGWLDAAALAPMLVDLLRGVGDRRIREDELPDFERTRLRSARIAARRAELNMALGRRTPPVLVGIRDAGFRLALRSPAREALVGAFTMRGL</sequence>
<name>A0ABY8QS66_9MICO</name>
<evidence type="ECO:0000313" key="3">
    <source>
        <dbReference type="EMBL" id="WGW11828.1"/>
    </source>
</evidence>
<organism evidence="3 4">
    <name type="scientific">Saxibacter everestensis</name>
    <dbReference type="NCBI Taxonomy" id="2909229"/>
    <lineage>
        <taxon>Bacteria</taxon>
        <taxon>Bacillati</taxon>
        <taxon>Actinomycetota</taxon>
        <taxon>Actinomycetes</taxon>
        <taxon>Micrococcales</taxon>
        <taxon>Brevibacteriaceae</taxon>
        <taxon>Saxibacter</taxon>
    </lineage>
</organism>
<dbReference type="InterPro" id="IPR036188">
    <property type="entry name" value="FAD/NAD-bd_sf"/>
</dbReference>
<keyword evidence="1" id="KW-0560">Oxidoreductase</keyword>
<keyword evidence="4" id="KW-1185">Reference proteome</keyword>
<dbReference type="SUPFAM" id="SSF51905">
    <property type="entry name" value="FAD/NAD(P)-binding domain"/>
    <property type="match status" value="1"/>
</dbReference>
<dbReference type="PANTHER" id="PTHR43476:SF3">
    <property type="entry name" value="FAD-BINDING MONOOXYGENASE"/>
    <property type="match status" value="1"/>
</dbReference>
<dbReference type="PRINTS" id="PR00420">
    <property type="entry name" value="RNGMNOXGNASE"/>
</dbReference>
<dbReference type="Proteomes" id="UP001209083">
    <property type="component" value="Chromosome"/>
</dbReference>
<accession>A0ABY8QS66</accession>
<proteinExistence type="predicted"/>
<dbReference type="Pfam" id="PF01494">
    <property type="entry name" value="FAD_binding_3"/>
    <property type="match status" value="1"/>
</dbReference>
<reference evidence="3 4" key="1">
    <citation type="submission" date="2023-05" db="EMBL/GenBank/DDBJ databases">
        <title>Lithophilousrod everest ZFBP1038 complete genpme.</title>
        <authorList>
            <person name="Tian M."/>
        </authorList>
    </citation>
    <scope>NUCLEOTIDE SEQUENCE [LARGE SCALE GENOMIC DNA]</scope>
    <source>
        <strain evidence="3 4">ZFBP1038</strain>
    </source>
</reference>
<dbReference type="PANTHER" id="PTHR43476">
    <property type="entry name" value="3-(3-HYDROXY-PHENYL)PROPIONATE/3-HYDROXYCINNAMIC ACID HYDROXYLASE"/>
    <property type="match status" value="1"/>
</dbReference>